<comment type="caution">
    <text evidence="2">The sequence shown here is derived from an EMBL/GenBank/DDBJ whole genome shotgun (WGS) entry which is preliminary data.</text>
</comment>
<dbReference type="Proteomes" id="UP001194468">
    <property type="component" value="Unassembled WGS sequence"/>
</dbReference>
<reference evidence="2" key="1">
    <citation type="submission" date="2019-10" db="EMBL/GenBank/DDBJ databases">
        <authorList>
            <consortium name="DOE Joint Genome Institute"/>
            <person name="Kuo A."/>
            <person name="Miyauchi S."/>
            <person name="Kiss E."/>
            <person name="Drula E."/>
            <person name="Kohler A."/>
            <person name="Sanchez-Garcia M."/>
            <person name="Andreopoulos B."/>
            <person name="Barry K.W."/>
            <person name="Bonito G."/>
            <person name="Buee M."/>
            <person name="Carver A."/>
            <person name="Chen C."/>
            <person name="Cichocki N."/>
            <person name="Clum A."/>
            <person name="Culley D."/>
            <person name="Crous P.W."/>
            <person name="Fauchery L."/>
            <person name="Girlanda M."/>
            <person name="Hayes R."/>
            <person name="Keri Z."/>
            <person name="LaButti K."/>
            <person name="Lipzen A."/>
            <person name="Lombard V."/>
            <person name="Magnuson J."/>
            <person name="Maillard F."/>
            <person name="Morin E."/>
            <person name="Murat C."/>
            <person name="Nolan M."/>
            <person name="Ohm R."/>
            <person name="Pangilinan J."/>
            <person name="Pereira M."/>
            <person name="Perotto S."/>
            <person name="Peter M."/>
            <person name="Riley R."/>
            <person name="Sitrit Y."/>
            <person name="Stielow B."/>
            <person name="Szollosi G."/>
            <person name="Zifcakova L."/>
            <person name="Stursova M."/>
            <person name="Spatafora J.W."/>
            <person name="Tedersoo L."/>
            <person name="Vaario L.-M."/>
            <person name="Yamada A."/>
            <person name="Yan M."/>
            <person name="Wang P."/>
            <person name="Xu J."/>
            <person name="Bruns T."/>
            <person name="Baldrian P."/>
            <person name="Vilgalys R."/>
            <person name="Henrissat B."/>
            <person name="Grigoriev I.V."/>
            <person name="Hibbett D."/>
            <person name="Nagy L.G."/>
            <person name="Martin F.M."/>
        </authorList>
    </citation>
    <scope>NUCLEOTIDE SEQUENCE</scope>
    <source>
        <strain evidence="2">BED1</strain>
    </source>
</reference>
<organism evidence="2 3">
    <name type="scientific">Boletus edulis BED1</name>
    <dbReference type="NCBI Taxonomy" id="1328754"/>
    <lineage>
        <taxon>Eukaryota</taxon>
        <taxon>Fungi</taxon>
        <taxon>Dikarya</taxon>
        <taxon>Basidiomycota</taxon>
        <taxon>Agaricomycotina</taxon>
        <taxon>Agaricomycetes</taxon>
        <taxon>Agaricomycetidae</taxon>
        <taxon>Boletales</taxon>
        <taxon>Boletineae</taxon>
        <taxon>Boletaceae</taxon>
        <taxon>Boletoideae</taxon>
        <taxon>Boletus</taxon>
    </lineage>
</organism>
<reference evidence="2" key="2">
    <citation type="journal article" date="2020" name="Nat. Commun.">
        <title>Large-scale genome sequencing of mycorrhizal fungi provides insights into the early evolution of symbiotic traits.</title>
        <authorList>
            <person name="Miyauchi S."/>
            <person name="Kiss E."/>
            <person name="Kuo A."/>
            <person name="Drula E."/>
            <person name="Kohler A."/>
            <person name="Sanchez-Garcia M."/>
            <person name="Morin E."/>
            <person name="Andreopoulos B."/>
            <person name="Barry K.W."/>
            <person name="Bonito G."/>
            <person name="Buee M."/>
            <person name="Carver A."/>
            <person name="Chen C."/>
            <person name="Cichocki N."/>
            <person name="Clum A."/>
            <person name="Culley D."/>
            <person name="Crous P.W."/>
            <person name="Fauchery L."/>
            <person name="Girlanda M."/>
            <person name="Hayes R.D."/>
            <person name="Keri Z."/>
            <person name="LaButti K."/>
            <person name="Lipzen A."/>
            <person name="Lombard V."/>
            <person name="Magnuson J."/>
            <person name="Maillard F."/>
            <person name="Murat C."/>
            <person name="Nolan M."/>
            <person name="Ohm R.A."/>
            <person name="Pangilinan J."/>
            <person name="Pereira M.F."/>
            <person name="Perotto S."/>
            <person name="Peter M."/>
            <person name="Pfister S."/>
            <person name="Riley R."/>
            <person name="Sitrit Y."/>
            <person name="Stielow J.B."/>
            <person name="Szollosi G."/>
            <person name="Zifcakova L."/>
            <person name="Stursova M."/>
            <person name="Spatafora J.W."/>
            <person name="Tedersoo L."/>
            <person name="Vaario L.M."/>
            <person name="Yamada A."/>
            <person name="Yan M."/>
            <person name="Wang P."/>
            <person name="Xu J."/>
            <person name="Bruns T."/>
            <person name="Baldrian P."/>
            <person name="Vilgalys R."/>
            <person name="Dunand C."/>
            <person name="Henrissat B."/>
            <person name="Grigoriev I.V."/>
            <person name="Hibbett D."/>
            <person name="Nagy L.G."/>
            <person name="Martin F.M."/>
        </authorList>
    </citation>
    <scope>NUCLEOTIDE SEQUENCE</scope>
    <source>
        <strain evidence="2">BED1</strain>
    </source>
</reference>
<dbReference type="EMBL" id="WHUW01000251">
    <property type="protein sequence ID" value="KAF8416609.1"/>
    <property type="molecule type" value="Genomic_DNA"/>
</dbReference>
<feature type="non-terminal residue" evidence="2">
    <location>
        <position position="1"/>
    </location>
</feature>
<dbReference type="AlphaFoldDB" id="A0AAD4BU47"/>
<evidence type="ECO:0000313" key="3">
    <source>
        <dbReference type="Proteomes" id="UP001194468"/>
    </source>
</evidence>
<evidence type="ECO:0000313" key="2">
    <source>
        <dbReference type="EMBL" id="KAF8439772.1"/>
    </source>
</evidence>
<dbReference type="InterPro" id="IPR012337">
    <property type="entry name" value="RNaseH-like_sf"/>
</dbReference>
<feature type="non-terminal residue" evidence="2">
    <location>
        <position position="88"/>
    </location>
</feature>
<proteinExistence type="predicted"/>
<accession>A0AAD4BU47</accession>
<evidence type="ECO:0008006" key="4">
    <source>
        <dbReference type="Google" id="ProtNLM"/>
    </source>
</evidence>
<gene>
    <name evidence="1" type="ORF">L210DRAFT_3306112</name>
    <name evidence="2" type="ORF">L210DRAFT_3313990</name>
</gene>
<dbReference type="SUPFAM" id="SSF53098">
    <property type="entry name" value="Ribonuclease H-like"/>
    <property type="match status" value="1"/>
</dbReference>
<keyword evidence="3" id="KW-1185">Reference proteome</keyword>
<name>A0AAD4BU47_BOLED</name>
<dbReference type="EMBL" id="WHUW01000013">
    <property type="protein sequence ID" value="KAF8439772.1"/>
    <property type="molecule type" value="Genomic_DNA"/>
</dbReference>
<sequence length="88" mass="9823">VPSERAFSSSKLTCTERRNKLSPAIVEALQILKFGFKQDRLNFTPDLVADDRDYSISGPVTSRAVDELMEAAAYDELGQLFANESDHE</sequence>
<evidence type="ECO:0000313" key="1">
    <source>
        <dbReference type="EMBL" id="KAF8416609.1"/>
    </source>
</evidence>
<protein>
    <recommendedName>
        <fullName evidence="4">HAT C-terminal dimerisation domain-containing protein</fullName>
    </recommendedName>
</protein>